<dbReference type="InterPro" id="IPR036179">
    <property type="entry name" value="Ig-like_dom_sf"/>
</dbReference>
<feature type="domain" description="Ig-like" evidence="20">
    <location>
        <begin position="32"/>
        <end position="126"/>
    </location>
</feature>
<dbReference type="InterPro" id="IPR007110">
    <property type="entry name" value="Ig-like_dom"/>
</dbReference>
<evidence type="ECO:0000313" key="23">
    <source>
        <dbReference type="RGD" id="621842"/>
    </source>
</evidence>
<evidence type="ECO:0000256" key="14">
    <source>
        <dbReference type="ARBA" id="ARBA00023157"/>
    </source>
</evidence>
<evidence type="ECO:0000256" key="3">
    <source>
        <dbReference type="ARBA" id="ARBA00008637"/>
    </source>
</evidence>
<evidence type="ECO:0000256" key="11">
    <source>
        <dbReference type="ARBA" id="ARBA00022949"/>
    </source>
</evidence>
<evidence type="ECO:0000256" key="13">
    <source>
        <dbReference type="ARBA" id="ARBA00023136"/>
    </source>
</evidence>
<evidence type="ECO:0000256" key="18">
    <source>
        <dbReference type="ARBA" id="ARBA00046718"/>
    </source>
</evidence>
<evidence type="ECO:0000256" key="8">
    <source>
        <dbReference type="ARBA" id="ARBA00022692"/>
    </source>
</evidence>
<dbReference type="InterPro" id="IPR042456">
    <property type="entry name" value="F11R"/>
</dbReference>
<reference evidence="21" key="2">
    <citation type="submission" date="2025-08" db="UniProtKB">
        <authorList>
            <consortium name="Ensembl"/>
        </authorList>
    </citation>
    <scope>IDENTIFICATION</scope>
    <source>
        <strain evidence="21">Brown Norway</strain>
    </source>
</reference>
<keyword evidence="12 19" id="KW-1133">Transmembrane helix</keyword>
<evidence type="ECO:0007829" key="24">
    <source>
        <dbReference type="PeptideAtlas" id="A0A8I6AIY6"/>
    </source>
</evidence>
<evidence type="ECO:0000256" key="7">
    <source>
        <dbReference type="ARBA" id="ARBA00022553"/>
    </source>
</evidence>
<dbReference type="GO" id="GO:0005923">
    <property type="term" value="C:bicellular tight junction"/>
    <property type="evidence" value="ECO:0007669"/>
    <property type="project" value="UniProtKB-SubCell"/>
</dbReference>
<keyword evidence="9" id="KW-0732">Signal</keyword>
<evidence type="ECO:0000256" key="15">
    <source>
        <dbReference type="ARBA" id="ARBA00023180"/>
    </source>
</evidence>
<feature type="transmembrane region" description="Helical" evidence="19">
    <location>
        <begin position="240"/>
        <end position="265"/>
    </location>
</feature>
<evidence type="ECO:0000256" key="2">
    <source>
        <dbReference type="ARBA" id="ARBA00004435"/>
    </source>
</evidence>
<evidence type="ECO:0000256" key="10">
    <source>
        <dbReference type="ARBA" id="ARBA00022737"/>
    </source>
</evidence>
<feature type="domain" description="Ig-like" evidence="20">
    <location>
        <begin position="138"/>
        <end position="232"/>
    </location>
</feature>
<dbReference type="SMART" id="SM00409">
    <property type="entry name" value="IG"/>
    <property type="match status" value="2"/>
</dbReference>
<comment type="subcellular location">
    <subcellularLocation>
        <location evidence="2">Cell junction</location>
        <location evidence="2">Tight junction</location>
    </subcellularLocation>
    <subcellularLocation>
        <location evidence="1">Cell membrane</location>
        <topology evidence="1">Single-pass type I membrane protein</topology>
    </subcellularLocation>
</comment>
<evidence type="ECO:0000256" key="9">
    <source>
        <dbReference type="ARBA" id="ARBA00022729"/>
    </source>
</evidence>
<dbReference type="PANTHER" id="PTHR45113:SF1">
    <property type="entry name" value="JUNCTIONAL ADHESION MOLECULE A"/>
    <property type="match status" value="1"/>
</dbReference>
<comment type="similarity">
    <text evidence="3">Belongs to the immunoglobulin superfamily.</text>
</comment>
<name>A0A8I6AIY6_RAT</name>
<protein>
    <recommendedName>
        <fullName evidence="4">Junctional adhesion molecule A</fullName>
    </recommendedName>
    <alternativeName>
        <fullName evidence="17">Junctional adhesion molecule 1</fullName>
    </alternativeName>
</protein>
<gene>
    <name evidence="21 23" type="primary">F11r</name>
</gene>
<accession>A0A8I6AIY6</accession>
<dbReference type="GO" id="GO:0030154">
    <property type="term" value="P:cell differentiation"/>
    <property type="evidence" value="ECO:0007669"/>
    <property type="project" value="UniProtKB-ARBA"/>
</dbReference>
<keyword evidence="16" id="KW-0393">Immunoglobulin domain</keyword>
<dbReference type="GeneTree" id="ENSGT00940000159186"/>
<dbReference type="Pfam" id="PF13927">
    <property type="entry name" value="Ig_3"/>
    <property type="match status" value="1"/>
</dbReference>
<keyword evidence="7" id="KW-0597">Phosphoprotein</keyword>
<dbReference type="InterPro" id="IPR013783">
    <property type="entry name" value="Ig-like_fold"/>
</dbReference>
<keyword evidence="14" id="KW-1015">Disulfide bond</keyword>
<evidence type="ECO:0000256" key="12">
    <source>
        <dbReference type="ARBA" id="ARBA00022989"/>
    </source>
</evidence>
<dbReference type="PANTHER" id="PTHR45113">
    <property type="entry name" value="JUNCTIONAL ADHESION MOLECULE A"/>
    <property type="match status" value="1"/>
</dbReference>
<evidence type="ECO:0000259" key="20">
    <source>
        <dbReference type="PROSITE" id="PS50835"/>
    </source>
</evidence>
<keyword evidence="24" id="KW-1267">Proteomics identification</keyword>
<dbReference type="GO" id="GO:0005886">
    <property type="term" value="C:plasma membrane"/>
    <property type="evidence" value="ECO:0007669"/>
    <property type="project" value="UniProtKB-SubCell"/>
</dbReference>
<evidence type="ECO:0000313" key="22">
    <source>
        <dbReference type="Proteomes" id="UP000002494"/>
    </source>
</evidence>
<keyword evidence="8 19" id="KW-0812">Transmembrane</keyword>
<dbReference type="SMART" id="SM00408">
    <property type="entry name" value="IGc2"/>
    <property type="match status" value="2"/>
</dbReference>
<keyword evidence="10" id="KW-0677">Repeat</keyword>
<comment type="subunit">
    <text evidence="18">Interacts with the ninth PDZ domain of MPDZ. Interacts with the first PDZ domain of PARD3. The association between PARD3 and PARD6B probably disrupts this interaction. Interacts with ITGAL (via I-domain). Interacts with CD151.</text>
</comment>
<reference evidence="21" key="3">
    <citation type="submission" date="2025-09" db="UniProtKB">
        <authorList>
            <consortium name="Ensembl"/>
        </authorList>
    </citation>
    <scope>IDENTIFICATION</scope>
    <source>
        <strain evidence="21">Brown Norway</strain>
    </source>
</reference>
<dbReference type="GO" id="GO:0003008">
    <property type="term" value="P:system process"/>
    <property type="evidence" value="ECO:0007669"/>
    <property type="project" value="UniProtKB-ARBA"/>
</dbReference>
<keyword evidence="15" id="KW-0325">Glycoprotein</keyword>
<evidence type="ECO:0000313" key="21">
    <source>
        <dbReference type="Ensembl" id="ENSRNOP00000093065.2"/>
    </source>
</evidence>
<dbReference type="Gene3D" id="2.60.40.10">
    <property type="entry name" value="Immunoglobulins"/>
    <property type="match status" value="2"/>
</dbReference>
<dbReference type="Ensembl" id="ENSRNOT00000094139.2">
    <property type="protein sequence ID" value="ENSRNOP00000093065.2"/>
    <property type="gene ID" value="ENSRNOG00000004414.7"/>
</dbReference>
<evidence type="ECO:0000256" key="6">
    <source>
        <dbReference type="ARBA" id="ARBA00022475"/>
    </source>
</evidence>
<dbReference type="InterPro" id="IPR013106">
    <property type="entry name" value="Ig_V-set"/>
</dbReference>
<keyword evidence="6" id="KW-1003">Cell membrane</keyword>
<dbReference type="SMART" id="SM00406">
    <property type="entry name" value="IGv"/>
    <property type="match status" value="2"/>
</dbReference>
<keyword evidence="5" id="KW-0796">Tight junction</keyword>
<dbReference type="Proteomes" id="UP000002494">
    <property type="component" value="Chromosome 13"/>
</dbReference>
<dbReference type="Pfam" id="PF07686">
    <property type="entry name" value="V-set"/>
    <property type="match status" value="1"/>
</dbReference>
<evidence type="ECO:0000256" key="4">
    <source>
        <dbReference type="ARBA" id="ARBA00016608"/>
    </source>
</evidence>
<dbReference type="InterPro" id="IPR003599">
    <property type="entry name" value="Ig_sub"/>
</dbReference>
<evidence type="ECO:0000256" key="17">
    <source>
        <dbReference type="ARBA" id="ARBA00030590"/>
    </source>
</evidence>
<dbReference type="SUPFAM" id="SSF48726">
    <property type="entry name" value="Immunoglobulin"/>
    <property type="match status" value="2"/>
</dbReference>
<sequence length="304" mass="32926">MRLNTTTLQLGCIGLKLGHHSLFFGSLVQGKGSVYSPQTAVQVPENDSVKLPCIYSGFSSPRVEWKFVQGSTTALVCYNNQITVPYADRVTFSSSGITFSSVTRKDNGEYTCMVSEDGGQNYGEVSIHLTVLVPPSKPTVSIPSSVTIGNRAVLTCSEHDGSPPSEYSWFKDGVPMLTADAKKTRAFINSSYTIDPKSGDLVFDPVSAFDSGEYYCEAQNGYGTAMRSEAVRMEAVELNVGGIVAAVLVTLILLGLLIFGIWFAYSRGYFERTKKGTAPGKKVIYSQPSARSEGEFKQTSSFLV</sequence>
<evidence type="ECO:0000256" key="19">
    <source>
        <dbReference type="SAM" id="Phobius"/>
    </source>
</evidence>
<dbReference type="GO" id="GO:0007155">
    <property type="term" value="P:cell adhesion"/>
    <property type="evidence" value="ECO:0007669"/>
    <property type="project" value="InterPro"/>
</dbReference>
<keyword evidence="22" id="KW-1185">Reference proteome</keyword>
<organism evidence="21 22">
    <name type="scientific">Rattus norvegicus</name>
    <name type="common">Rat</name>
    <dbReference type="NCBI Taxonomy" id="10116"/>
    <lineage>
        <taxon>Eukaryota</taxon>
        <taxon>Metazoa</taxon>
        <taxon>Chordata</taxon>
        <taxon>Craniata</taxon>
        <taxon>Vertebrata</taxon>
        <taxon>Euteleostomi</taxon>
        <taxon>Mammalia</taxon>
        <taxon>Eutheria</taxon>
        <taxon>Euarchontoglires</taxon>
        <taxon>Glires</taxon>
        <taxon>Rodentia</taxon>
        <taxon>Myomorpha</taxon>
        <taxon>Muroidea</taxon>
        <taxon>Muridae</taxon>
        <taxon>Murinae</taxon>
        <taxon>Rattus</taxon>
    </lineage>
</organism>
<dbReference type="AlphaFoldDB" id="A0A8I6AIY6"/>
<reference evidence="21" key="1">
    <citation type="submission" date="2024-01" db="EMBL/GenBank/DDBJ databases">
        <title>GRCr8: a new rat reference genome assembly contstructed from accurate long reads and long range scaffolding.</title>
        <authorList>
            <person name="Doris P.A."/>
            <person name="Kalbfleisch T."/>
            <person name="Li K."/>
            <person name="Howe K."/>
            <person name="Wood J."/>
        </authorList>
    </citation>
    <scope>NUCLEOTIDE SEQUENCE [LARGE SCALE GENOMIC DNA]</scope>
    <source>
        <strain evidence="21">Brown Norway</strain>
    </source>
</reference>
<keyword evidence="11" id="KW-0965">Cell junction</keyword>
<evidence type="ECO:0000256" key="5">
    <source>
        <dbReference type="ARBA" id="ARBA00022427"/>
    </source>
</evidence>
<keyword evidence="13 19" id="KW-0472">Membrane</keyword>
<dbReference type="PROSITE" id="PS50835">
    <property type="entry name" value="IG_LIKE"/>
    <property type="match status" value="2"/>
</dbReference>
<evidence type="ECO:0000256" key="16">
    <source>
        <dbReference type="ARBA" id="ARBA00023319"/>
    </source>
</evidence>
<dbReference type="InterPro" id="IPR003598">
    <property type="entry name" value="Ig_sub2"/>
</dbReference>
<evidence type="ECO:0000256" key="1">
    <source>
        <dbReference type="ARBA" id="ARBA00004251"/>
    </source>
</evidence>
<proteinExistence type="evidence at protein level"/>
<dbReference type="RGD" id="621842">
    <property type="gene designation" value="F11r"/>
</dbReference>